<name>A0A382Y6U4_9ZZZZ</name>
<dbReference type="AlphaFoldDB" id="A0A382Y6U4"/>
<accession>A0A382Y6U4</accession>
<evidence type="ECO:0000313" key="1">
    <source>
        <dbReference type="EMBL" id="SVD78521.1"/>
    </source>
</evidence>
<protein>
    <submittedName>
        <fullName evidence="1">Uncharacterized protein</fullName>
    </submittedName>
</protein>
<organism evidence="1">
    <name type="scientific">marine metagenome</name>
    <dbReference type="NCBI Taxonomy" id="408172"/>
    <lineage>
        <taxon>unclassified sequences</taxon>
        <taxon>metagenomes</taxon>
        <taxon>ecological metagenomes</taxon>
    </lineage>
</organism>
<sequence>MASNFKNASFSFQNANTDATIYTVDGVGQHTAVIHSMFFANKHETSNCAVTLKVADWSVGSERVILNKVPVPPNTTLSLDKTLNLEINDSIVVQSDRIECDVVSSILELTT</sequence>
<dbReference type="EMBL" id="UINC01173102">
    <property type="protein sequence ID" value="SVD78521.1"/>
    <property type="molecule type" value="Genomic_DNA"/>
</dbReference>
<proteinExistence type="predicted"/>
<reference evidence="1" key="1">
    <citation type="submission" date="2018-05" db="EMBL/GenBank/DDBJ databases">
        <authorList>
            <person name="Lanie J.A."/>
            <person name="Ng W.-L."/>
            <person name="Kazmierczak K.M."/>
            <person name="Andrzejewski T.M."/>
            <person name="Davidsen T.M."/>
            <person name="Wayne K.J."/>
            <person name="Tettelin H."/>
            <person name="Glass J.I."/>
            <person name="Rusch D."/>
            <person name="Podicherti R."/>
            <person name="Tsui H.-C.T."/>
            <person name="Winkler M.E."/>
        </authorList>
    </citation>
    <scope>NUCLEOTIDE SEQUENCE</scope>
</reference>
<gene>
    <name evidence="1" type="ORF">METZ01_LOCUS431375</name>
</gene>